<evidence type="ECO:0000256" key="5">
    <source>
        <dbReference type="ARBA" id="ARBA00017215"/>
    </source>
</evidence>
<evidence type="ECO:0000256" key="2">
    <source>
        <dbReference type="ARBA" id="ARBA00004123"/>
    </source>
</evidence>
<dbReference type="GO" id="GO:1902801">
    <property type="term" value="P:regulation of siRNA-independent facultative heterochromatin formation"/>
    <property type="evidence" value="ECO:0007669"/>
    <property type="project" value="EnsemblFungi"/>
</dbReference>
<sequence>MTGNNIKFCTVCASNQNRSMEAHKRLKEAGFDVNSYGTGSAVRLPGPSIDKPNVYSFGTPYEKIFAELTSQDTRLYQQNGLLKMLDRNRRIKVAPERWYEHKLVFDVVFTCEERCFDAVCDDLMNRGANLNRLVHVINVDIKDNYEEALVGGQGILELANMLASANDLDTDIIDILAKWQQDHPKLPLMHAISFF</sequence>
<keyword evidence="8 12" id="KW-0904">Protein phosphatase</keyword>
<evidence type="ECO:0000256" key="10">
    <source>
        <dbReference type="ARBA" id="ARBA00047761"/>
    </source>
</evidence>
<dbReference type="PANTHER" id="PTHR20383">
    <property type="entry name" value="RNA POLYMERASE II SUBUNIT A C-TERMINAL DOMAIN PHOSPHATASE"/>
    <property type="match status" value="1"/>
</dbReference>
<keyword evidence="7 12" id="KW-0378">Hydrolase</keyword>
<dbReference type="GO" id="GO:0180007">
    <property type="term" value="F:RNA polymerase II CTD heptapeptide repeat S5 phosphatase activity"/>
    <property type="evidence" value="ECO:0007669"/>
    <property type="project" value="EnsemblFungi"/>
</dbReference>
<evidence type="ECO:0000313" key="13">
    <source>
        <dbReference type="EMBL" id="ODQ64859.1"/>
    </source>
</evidence>
<dbReference type="Pfam" id="PF04722">
    <property type="entry name" value="Ssu72"/>
    <property type="match status" value="1"/>
</dbReference>
<comment type="catalytic activity">
    <reaction evidence="11 12">
        <text>O-phospho-L-threonyl-[protein] + H2O = L-threonyl-[protein] + phosphate</text>
        <dbReference type="Rhea" id="RHEA:47004"/>
        <dbReference type="Rhea" id="RHEA-COMP:11060"/>
        <dbReference type="Rhea" id="RHEA-COMP:11605"/>
        <dbReference type="ChEBI" id="CHEBI:15377"/>
        <dbReference type="ChEBI" id="CHEBI:30013"/>
        <dbReference type="ChEBI" id="CHEBI:43474"/>
        <dbReference type="ChEBI" id="CHEBI:61977"/>
        <dbReference type="EC" id="3.1.3.16"/>
    </reaction>
</comment>
<evidence type="ECO:0000256" key="8">
    <source>
        <dbReference type="ARBA" id="ARBA00022912"/>
    </source>
</evidence>
<dbReference type="GO" id="GO:0005847">
    <property type="term" value="C:mRNA cleavage and polyadenylation specificity factor complex"/>
    <property type="evidence" value="ECO:0007669"/>
    <property type="project" value="EnsemblFungi"/>
</dbReference>
<comment type="catalytic activity">
    <reaction evidence="10 12">
        <text>O-phospho-L-seryl-[protein] + H2O = L-seryl-[protein] + phosphate</text>
        <dbReference type="Rhea" id="RHEA:20629"/>
        <dbReference type="Rhea" id="RHEA-COMP:9863"/>
        <dbReference type="Rhea" id="RHEA-COMP:11604"/>
        <dbReference type="ChEBI" id="CHEBI:15377"/>
        <dbReference type="ChEBI" id="CHEBI:29999"/>
        <dbReference type="ChEBI" id="CHEBI:43474"/>
        <dbReference type="ChEBI" id="CHEBI:83421"/>
        <dbReference type="EC" id="3.1.3.16"/>
    </reaction>
</comment>
<evidence type="ECO:0000256" key="1">
    <source>
        <dbReference type="ARBA" id="ARBA00002497"/>
    </source>
</evidence>
<dbReference type="EC" id="3.1.3.16" evidence="4 12"/>
<dbReference type="InterPro" id="IPR006811">
    <property type="entry name" value="RNA_pol_II_suA"/>
</dbReference>
<dbReference type="GO" id="GO:0090052">
    <property type="term" value="P:regulation of pericentric heterochromatin formation"/>
    <property type="evidence" value="ECO:0007669"/>
    <property type="project" value="EnsemblFungi"/>
</dbReference>
<evidence type="ECO:0000256" key="7">
    <source>
        <dbReference type="ARBA" id="ARBA00022801"/>
    </source>
</evidence>
<comment type="function">
    <text evidence="12">Component of the cleavage and polyadenylation factor (CPF) complex, which plays a key role in polyadenylation-dependent pre-mRNA 3'-end formation and cooperates with cleavage factors including the CFIA complex and NAB4/CFIB. SSU72 is required for 3'-end formation of snoRNAs.</text>
</comment>
<dbReference type="EMBL" id="KV454410">
    <property type="protein sequence ID" value="ODQ64859.1"/>
    <property type="molecule type" value="Genomic_DNA"/>
</dbReference>
<dbReference type="GO" id="GO:0032215">
    <property type="term" value="P:positive regulation of telomere maintenance via semi-conservative replication"/>
    <property type="evidence" value="ECO:0007669"/>
    <property type="project" value="EnsemblFungi"/>
</dbReference>
<comment type="subcellular location">
    <subcellularLocation>
        <location evidence="2 12">Nucleus</location>
    </subcellularLocation>
</comment>
<dbReference type="GO" id="GO:0031124">
    <property type="term" value="P:mRNA 3'-end processing"/>
    <property type="evidence" value="ECO:0007669"/>
    <property type="project" value="UniProtKB-ARBA"/>
</dbReference>
<name>A0A1E3PHG7_9ASCO</name>
<keyword evidence="14" id="KW-1185">Reference proteome</keyword>
<reference evidence="13 14" key="1">
    <citation type="journal article" date="2016" name="Proc. Natl. Acad. Sci. U.S.A.">
        <title>Comparative genomics of biotechnologically important yeasts.</title>
        <authorList>
            <person name="Riley R."/>
            <person name="Haridas S."/>
            <person name="Wolfe K.H."/>
            <person name="Lopes M.R."/>
            <person name="Hittinger C.T."/>
            <person name="Goeker M."/>
            <person name="Salamov A.A."/>
            <person name="Wisecaver J.H."/>
            <person name="Long T.M."/>
            <person name="Calvey C.H."/>
            <person name="Aerts A.L."/>
            <person name="Barry K.W."/>
            <person name="Choi C."/>
            <person name="Clum A."/>
            <person name="Coughlan A.Y."/>
            <person name="Deshpande S."/>
            <person name="Douglass A.P."/>
            <person name="Hanson S.J."/>
            <person name="Klenk H.-P."/>
            <person name="LaButti K.M."/>
            <person name="Lapidus A."/>
            <person name="Lindquist E.A."/>
            <person name="Lipzen A.M."/>
            <person name="Meier-Kolthoff J.P."/>
            <person name="Ohm R.A."/>
            <person name="Otillar R.P."/>
            <person name="Pangilinan J.L."/>
            <person name="Peng Y."/>
            <person name="Rokas A."/>
            <person name="Rosa C.A."/>
            <person name="Scheuner C."/>
            <person name="Sibirny A.A."/>
            <person name="Slot J.C."/>
            <person name="Stielow J.B."/>
            <person name="Sun H."/>
            <person name="Kurtzman C.P."/>
            <person name="Blackwell M."/>
            <person name="Grigoriev I.V."/>
            <person name="Jeffries T.W."/>
        </authorList>
    </citation>
    <scope>NUCLEOTIDE SEQUENCE [LARGE SCALE GENOMIC DNA]</scope>
    <source>
        <strain evidence="13 14">DSM 6958</strain>
    </source>
</reference>
<dbReference type="STRING" id="857566.A0A1E3PHG7"/>
<comment type="similarity">
    <text evidence="3 12">Belongs to the SSU72 phosphatase family.</text>
</comment>
<dbReference type="OrthoDB" id="57957at2759"/>
<dbReference type="GO" id="GO:0000785">
    <property type="term" value="C:chromatin"/>
    <property type="evidence" value="ECO:0007669"/>
    <property type="project" value="EnsemblFungi"/>
</dbReference>
<organism evidence="13 14">
    <name type="scientific">Nadsonia fulvescens var. elongata DSM 6958</name>
    <dbReference type="NCBI Taxonomy" id="857566"/>
    <lineage>
        <taxon>Eukaryota</taxon>
        <taxon>Fungi</taxon>
        <taxon>Dikarya</taxon>
        <taxon>Ascomycota</taxon>
        <taxon>Saccharomycotina</taxon>
        <taxon>Dipodascomycetes</taxon>
        <taxon>Dipodascales</taxon>
        <taxon>Dipodascales incertae sedis</taxon>
        <taxon>Nadsonia</taxon>
    </lineage>
</organism>
<accession>A0A1E3PHG7</accession>
<evidence type="ECO:0000313" key="14">
    <source>
        <dbReference type="Proteomes" id="UP000095009"/>
    </source>
</evidence>
<evidence type="ECO:0000256" key="9">
    <source>
        <dbReference type="ARBA" id="ARBA00023242"/>
    </source>
</evidence>
<proteinExistence type="inferred from homology"/>
<dbReference type="GO" id="GO:0030643">
    <property type="term" value="P:intracellular phosphate ion homeostasis"/>
    <property type="evidence" value="ECO:0007669"/>
    <property type="project" value="EnsemblFungi"/>
</dbReference>
<dbReference type="FunFam" id="3.40.50.2300:FF:000039">
    <property type="entry name" value="RNA polymerase II subunit A C-terminal domain phosphatase"/>
    <property type="match status" value="1"/>
</dbReference>
<keyword evidence="6 12" id="KW-0507">mRNA processing</keyword>
<comment type="function">
    <text evidence="1 12">Processively dephosphorylates Ser-5 of the heptad repeats YSPTSPS in the C-terminal domain of the largest RNA polymerase II subunit (RPB1).</text>
</comment>
<gene>
    <name evidence="13" type="ORF">NADFUDRAFT_51459</name>
</gene>
<evidence type="ECO:0000256" key="4">
    <source>
        <dbReference type="ARBA" id="ARBA00013081"/>
    </source>
</evidence>
<evidence type="ECO:0000256" key="3">
    <source>
        <dbReference type="ARBA" id="ARBA00008978"/>
    </source>
</evidence>
<evidence type="ECO:0000256" key="11">
    <source>
        <dbReference type="ARBA" id="ARBA00048336"/>
    </source>
</evidence>
<dbReference type="Gene3D" id="3.40.50.2300">
    <property type="match status" value="2"/>
</dbReference>
<evidence type="ECO:0000256" key="6">
    <source>
        <dbReference type="ARBA" id="ARBA00022664"/>
    </source>
</evidence>
<dbReference type="Proteomes" id="UP000095009">
    <property type="component" value="Unassembled WGS sequence"/>
</dbReference>
<comment type="subunit">
    <text evidence="12">Component of the cleavage and polyadenylation factor (CPF) complex.</text>
</comment>
<keyword evidence="9 12" id="KW-0539">Nucleus</keyword>
<evidence type="ECO:0000256" key="12">
    <source>
        <dbReference type="RuleBase" id="RU369031"/>
    </source>
</evidence>
<protein>
    <recommendedName>
        <fullName evidence="5 12">RNA polymerase II subunit A C-terminal domain phosphatase SSU72</fullName>
        <shortName evidence="12">CTD phosphatase SSU72</shortName>
        <ecNumber evidence="4 12">3.1.3.16</ecNumber>
    </recommendedName>
</protein>
<dbReference type="AlphaFoldDB" id="A0A1E3PHG7"/>